<protein>
    <submittedName>
        <fullName evidence="1">Thap domain-containing protein 9</fullName>
    </submittedName>
</protein>
<evidence type="ECO:0000313" key="1">
    <source>
        <dbReference type="EMBL" id="KAI4469737.1"/>
    </source>
</evidence>
<dbReference type="EMBL" id="CM043015">
    <property type="protein sequence ID" value="KAI4469737.1"/>
    <property type="molecule type" value="Genomic_DNA"/>
</dbReference>
<accession>A0ACB9TSH5</accession>
<name>A0ACB9TSH5_HOLOL</name>
<evidence type="ECO:0000313" key="2">
    <source>
        <dbReference type="Proteomes" id="UP001056778"/>
    </source>
</evidence>
<proteinExistence type="predicted"/>
<dbReference type="Proteomes" id="UP001056778">
    <property type="component" value="Chromosome 1"/>
</dbReference>
<keyword evidence="2" id="KW-1185">Reference proteome</keyword>
<organism evidence="1 2">
    <name type="scientific">Holotrichia oblita</name>
    <name type="common">Chafer beetle</name>
    <dbReference type="NCBI Taxonomy" id="644536"/>
    <lineage>
        <taxon>Eukaryota</taxon>
        <taxon>Metazoa</taxon>
        <taxon>Ecdysozoa</taxon>
        <taxon>Arthropoda</taxon>
        <taxon>Hexapoda</taxon>
        <taxon>Insecta</taxon>
        <taxon>Pterygota</taxon>
        <taxon>Neoptera</taxon>
        <taxon>Endopterygota</taxon>
        <taxon>Coleoptera</taxon>
        <taxon>Polyphaga</taxon>
        <taxon>Scarabaeiformia</taxon>
        <taxon>Scarabaeidae</taxon>
        <taxon>Melolonthinae</taxon>
        <taxon>Holotrichia</taxon>
    </lineage>
</organism>
<sequence>MKHKLIKSAVPTKFSTQHIQSESIPVTVASVFDTINVQKDKQILRNNKRSNSGYVPNKIPAKRIKFDMNTTPSTTKFSTRQTGISARLKHRVNAITHSYDKYCVVTFDEVSLAETLVYSQVTDKVIGYVDLGHLGRQHILANHSLVFMVTGIRESFKQPLAYYFTRDTIKASQLDLILSEVITSVQKIGLIPLAIVCDQASTNMRVVKVKCGEHSIKRPGPYFYENGFKIFTIFDPSHLLKNTRTTLDNYDIKFCGNKIAKFNYIKETYERDKNRRFRLLHRIKDSYLDVRRNKNSFLKMKVSVAAKTLSQTVAAAIETMVSTGNNPLPAEAIQTAEFVHDVDSLFDSFNGRTLYPEKGKPYRCNIQNNSKHIMFWHNIKKKISSWKFVPIDGGNTKMQLPCKTGWINNITAIAGIWETCQKAGMKHLRTRAFSQDPLENLFSIIRQHGCGNTNPSCFQFVASLKTSILNNMISIKSSNSNCEPDEHRLLDNLQHFLESEVLASPIIADENNEFLQICLPPFNAHGLHDSDSIQALAYVCGYLIRKMKNLDCTHCRSHLLDDGLKSYHIFTYFKEVDENIRLKYVTEYLIYYTAQIHDIIIYCLDVLGYIPYIKQKIMILLKRAVWFDWFQCNAHKDDVQLILITAIFNLTINKHFNDVKQDAIKMRYSKKQQAKVKKFRHVQK</sequence>
<comment type="caution">
    <text evidence="1">The sequence shown here is derived from an EMBL/GenBank/DDBJ whole genome shotgun (WGS) entry which is preliminary data.</text>
</comment>
<reference evidence="1" key="1">
    <citation type="submission" date="2022-04" db="EMBL/GenBank/DDBJ databases">
        <title>Chromosome-scale genome assembly of Holotrichia oblita Faldermann.</title>
        <authorList>
            <person name="Rongchong L."/>
        </authorList>
    </citation>
    <scope>NUCLEOTIDE SEQUENCE</scope>
    <source>
        <strain evidence="1">81SQS9</strain>
    </source>
</reference>
<gene>
    <name evidence="1" type="ORF">MML48_1g11492</name>
</gene>